<dbReference type="EMBL" id="CAMAPF010001034">
    <property type="protein sequence ID" value="CAH9141973.1"/>
    <property type="molecule type" value="Genomic_DNA"/>
</dbReference>
<organism evidence="2 3">
    <name type="scientific">Cuscuta epithymum</name>
    <dbReference type="NCBI Taxonomy" id="186058"/>
    <lineage>
        <taxon>Eukaryota</taxon>
        <taxon>Viridiplantae</taxon>
        <taxon>Streptophyta</taxon>
        <taxon>Embryophyta</taxon>
        <taxon>Tracheophyta</taxon>
        <taxon>Spermatophyta</taxon>
        <taxon>Magnoliopsida</taxon>
        <taxon>eudicotyledons</taxon>
        <taxon>Gunneridae</taxon>
        <taxon>Pentapetalae</taxon>
        <taxon>asterids</taxon>
        <taxon>lamiids</taxon>
        <taxon>Solanales</taxon>
        <taxon>Convolvulaceae</taxon>
        <taxon>Cuscuteae</taxon>
        <taxon>Cuscuta</taxon>
        <taxon>Cuscuta subgen. Cuscuta</taxon>
    </lineage>
</organism>
<dbReference type="PANTHER" id="PTHR33144">
    <property type="entry name" value="OS10G0409366 PROTEIN-RELATED"/>
    <property type="match status" value="1"/>
</dbReference>
<dbReference type="Proteomes" id="UP001152523">
    <property type="component" value="Unassembled WGS sequence"/>
</dbReference>
<dbReference type="AlphaFoldDB" id="A0AAV0G3K5"/>
<feature type="region of interest" description="Disordered" evidence="1">
    <location>
        <begin position="180"/>
        <end position="209"/>
    </location>
</feature>
<accession>A0AAV0G3K5</accession>
<comment type="caution">
    <text evidence="2">The sequence shown here is derived from an EMBL/GenBank/DDBJ whole genome shotgun (WGS) entry which is preliminary data.</text>
</comment>
<dbReference type="InterPro" id="IPR004252">
    <property type="entry name" value="Probable_transposase_24"/>
</dbReference>
<feature type="compositionally biased region" description="Basic residues" evidence="1">
    <location>
        <begin position="1"/>
        <end position="10"/>
    </location>
</feature>
<feature type="compositionally biased region" description="Low complexity" evidence="1">
    <location>
        <begin position="365"/>
        <end position="374"/>
    </location>
</feature>
<evidence type="ECO:0000256" key="1">
    <source>
        <dbReference type="SAM" id="MobiDB-lite"/>
    </source>
</evidence>
<feature type="region of interest" description="Disordered" evidence="1">
    <location>
        <begin position="1"/>
        <end position="32"/>
    </location>
</feature>
<feature type="compositionally biased region" description="Polar residues" evidence="1">
    <location>
        <begin position="387"/>
        <end position="401"/>
    </location>
</feature>
<name>A0AAV0G3K5_9ASTE</name>
<evidence type="ECO:0000313" key="3">
    <source>
        <dbReference type="Proteomes" id="UP001152523"/>
    </source>
</evidence>
<dbReference type="PANTHER" id="PTHR33144:SF52">
    <property type="match status" value="1"/>
</dbReference>
<feature type="region of interest" description="Disordered" evidence="1">
    <location>
        <begin position="365"/>
        <end position="401"/>
    </location>
</feature>
<keyword evidence="3" id="KW-1185">Reference proteome</keyword>
<proteinExistence type="predicted"/>
<sequence length="401" mass="45994">MAKRKKKKLRMTTNEGGMTRKKQHVQADSHGNRRRGKTILAYVWNLPEGNRIVIDVNKENQPIGDEGGVLGSFCGTIARNGTLCSLSFTRWDHLKKGNNRNNQAIILKEVQDRFLYPKSLDKWILKSIGHKWRDYKCVLKGKWYDDAKNITILHDNYPEDVEKDQWISLVNFWRSDEGQKRSKSSKESHKKAKVKPISTTGTKSHARVREEMKQRLNKSPTRTQVYLECHQHENEAEITSQIRNIAAEIGDEEVSLDDDSFSKILGKDQYGRVRGLGLGVKPSDFAISSRPPYCNGLNMSSSDETTTLYYIRQLKKSMQRLEKRVKKQGISIIKLNRSMQRMRKLLKRKGTSLLKLKRKLKVRCGSDFDTSSSDGSEKSDSEEEFDIQNTNEGDVATSTAH</sequence>
<evidence type="ECO:0000313" key="2">
    <source>
        <dbReference type="EMBL" id="CAH9141973.1"/>
    </source>
</evidence>
<protein>
    <submittedName>
        <fullName evidence="2">Uncharacterized protein</fullName>
    </submittedName>
</protein>
<reference evidence="2" key="1">
    <citation type="submission" date="2022-07" db="EMBL/GenBank/DDBJ databases">
        <authorList>
            <person name="Macas J."/>
            <person name="Novak P."/>
            <person name="Neumann P."/>
        </authorList>
    </citation>
    <scope>NUCLEOTIDE SEQUENCE</scope>
</reference>
<dbReference type="Pfam" id="PF03004">
    <property type="entry name" value="Transposase_24"/>
    <property type="match status" value="1"/>
</dbReference>
<gene>
    <name evidence="2" type="ORF">CEPIT_LOCUS39539</name>
</gene>